<evidence type="ECO:0000313" key="3">
    <source>
        <dbReference type="Proteomes" id="UP000620559"/>
    </source>
</evidence>
<accession>A0A8J7F8H7</accession>
<sequence>MSELLQLRRGSQITTNTGTTQQGGNGGNITINAPNGFIVAIPKEDSDISANAFAGNGGKVEINSQGIFGIEPRTQQTAQSDITASSQLGVAGNINLTTPDNSGIQNSLTELLESPIDSEALIASSCVVRSNERNGTFFITGAQGFPYRPGDAVPSVYSTVEVQSVPNNTSEKPLRRWKIGDPIVEPSGVYRLENGQRILSRECGR</sequence>
<gene>
    <name evidence="2" type="ORF">IQ247_12690</name>
</gene>
<feature type="region of interest" description="Disordered" evidence="1">
    <location>
        <begin position="1"/>
        <end position="27"/>
    </location>
</feature>
<reference evidence="2" key="1">
    <citation type="submission" date="2020-10" db="EMBL/GenBank/DDBJ databases">
        <authorList>
            <person name="Castelo-Branco R."/>
            <person name="Eusebio N."/>
            <person name="Adriana R."/>
            <person name="Vieira A."/>
            <person name="Brugerolle De Fraissinette N."/>
            <person name="Rezende De Castro R."/>
            <person name="Schneider M.P."/>
            <person name="Vasconcelos V."/>
            <person name="Leao P.N."/>
        </authorList>
    </citation>
    <scope>NUCLEOTIDE SEQUENCE</scope>
    <source>
        <strain evidence="2">LEGE 06105</strain>
    </source>
</reference>
<evidence type="ECO:0000256" key="1">
    <source>
        <dbReference type="SAM" id="MobiDB-lite"/>
    </source>
</evidence>
<proteinExistence type="predicted"/>
<dbReference type="Proteomes" id="UP000620559">
    <property type="component" value="Unassembled WGS sequence"/>
</dbReference>
<evidence type="ECO:0000313" key="2">
    <source>
        <dbReference type="EMBL" id="MBE9213514.1"/>
    </source>
</evidence>
<dbReference type="EMBL" id="JADEWL010000034">
    <property type="protein sequence ID" value="MBE9213514.1"/>
    <property type="molecule type" value="Genomic_DNA"/>
</dbReference>
<keyword evidence="3" id="KW-1185">Reference proteome</keyword>
<protein>
    <submittedName>
        <fullName evidence="2">S-layer family protein</fullName>
    </submittedName>
</protein>
<name>A0A8J7F8H7_9CYAN</name>
<dbReference type="AlphaFoldDB" id="A0A8J7F8H7"/>
<dbReference type="RefSeq" id="WP_193920482.1">
    <property type="nucleotide sequence ID" value="NZ_JADEWL010000034.1"/>
</dbReference>
<comment type="caution">
    <text evidence="2">The sequence shown here is derived from an EMBL/GenBank/DDBJ whole genome shotgun (WGS) entry which is preliminary data.</text>
</comment>
<organism evidence="2 3">
    <name type="scientific">Plectonema cf. radiosum LEGE 06105</name>
    <dbReference type="NCBI Taxonomy" id="945769"/>
    <lineage>
        <taxon>Bacteria</taxon>
        <taxon>Bacillati</taxon>
        <taxon>Cyanobacteriota</taxon>
        <taxon>Cyanophyceae</taxon>
        <taxon>Oscillatoriophycideae</taxon>
        <taxon>Oscillatoriales</taxon>
        <taxon>Microcoleaceae</taxon>
        <taxon>Plectonema</taxon>
    </lineage>
</organism>